<evidence type="ECO:0000256" key="5">
    <source>
        <dbReference type="ARBA" id="ARBA00022840"/>
    </source>
</evidence>
<comment type="catalytic activity">
    <reaction evidence="8">
        <text>tRNA(Trp) + L-tryptophan + ATP = L-tryptophyl-tRNA(Trp) + AMP + diphosphate + H(+)</text>
        <dbReference type="Rhea" id="RHEA:24080"/>
        <dbReference type="Rhea" id="RHEA-COMP:9671"/>
        <dbReference type="Rhea" id="RHEA-COMP:9705"/>
        <dbReference type="ChEBI" id="CHEBI:15378"/>
        <dbReference type="ChEBI" id="CHEBI:30616"/>
        <dbReference type="ChEBI" id="CHEBI:33019"/>
        <dbReference type="ChEBI" id="CHEBI:57912"/>
        <dbReference type="ChEBI" id="CHEBI:78442"/>
        <dbReference type="ChEBI" id="CHEBI:78535"/>
        <dbReference type="ChEBI" id="CHEBI:456215"/>
        <dbReference type="EC" id="6.1.1.2"/>
    </reaction>
</comment>
<evidence type="ECO:0000256" key="7">
    <source>
        <dbReference type="ARBA" id="ARBA00023146"/>
    </source>
</evidence>
<dbReference type="InterPro" id="IPR002305">
    <property type="entry name" value="aa-tRNA-synth_Ic"/>
</dbReference>
<dbReference type="InterPro" id="IPR014729">
    <property type="entry name" value="Rossmann-like_a/b/a_fold"/>
</dbReference>
<organism evidence="12 13">
    <name type="scientific">Candidatus Ethanoperedens thermophilum</name>
    <dbReference type="NCBI Taxonomy" id="2766897"/>
    <lineage>
        <taxon>Archaea</taxon>
        <taxon>Methanobacteriati</taxon>
        <taxon>Methanobacteriota</taxon>
        <taxon>Stenosarchaea group</taxon>
        <taxon>Methanomicrobia</taxon>
        <taxon>Methanosarcinales</taxon>
        <taxon>Methanosarcinales incertae sedis</taxon>
        <taxon>GOM Arc I cluster</taxon>
        <taxon>Candidatus Ethanoperedens</taxon>
    </lineage>
</organism>
<dbReference type="Proteomes" id="UP000606580">
    <property type="component" value="Unassembled WGS sequence"/>
</dbReference>
<keyword evidence="6 10" id="KW-0648">Protein biosynthesis</keyword>
<evidence type="ECO:0000256" key="11">
    <source>
        <dbReference type="SAM" id="Coils"/>
    </source>
</evidence>
<accession>A0A848D6G4</accession>
<dbReference type="PANTHER" id="PTHR10055">
    <property type="entry name" value="TRYPTOPHANYL-TRNA SYNTHETASE"/>
    <property type="match status" value="1"/>
</dbReference>
<dbReference type="Gene3D" id="3.40.50.620">
    <property type="entry name" value="HUPs"/>
    <property type="match status" value="1"/>
</dbReference>
<dbReference type="GO" id="GO:0006436">
    <property type="term" value="P:tryptophanyl-tRNA aminoacylation"/>
    <property type="evidence" value="ECO:0007669"/>
    <property type="project" value="UniProtKB-UniRule"/>
</dbReference>
<dbReference type="EC" id="6.1.1.2" evidence="2 9"/>
<keyword evidence="4 10" id="KW-0547">Nucleotide-binding</keyword>
<comment type="similarity">
    <text evidence="1 10">Belongs to the class-I aminoacyl-tRNA synthetase family.</text>
</comment>
<proteinExistence type="inferred from homology"/>
<dbReference type="PANTHER" id="PTHR10055:SF1">
    <property type="entry name" value="TRYPTOPHAN--TRNA LIGASE, CYTOPLASMIC"/>
    <property type="match status" value="1"/>
</dbReference>
<keyword evidence="3 10" id="KW-0436">Ligase</keyword>
<evidence type="ECO:0000313" key="13">
    <source>
        <dbReference type="Proteomes" id="UP000606580"/>
    </source>
</evidence>
<evidence type="ECO:0000256" key="2">
    <source>
        <dbReference type="ARBA" id="ARBA00013161"/>
    </source>
</evidence>
<sequence>MLKEFLSYEDLQNGEDATYMSITPWEVEGDIDYNRLIKEFGTRSIDNHLFSRLKLPLPPPVRRGMCFSHRDLDKWLNAYDNKERVSVVSGRGPSERMHIGHLTLYAIPKYFQDAYGCTVYIPVSDDEKFYIKEYLNVGDVERFADDNILDILAIGFDPEKTIVYKDFEHTKIYRYASQVAKKITYSTAKAVFGLKPENNIGWVFYPAMQAAHILYPQFIEGYHQTLVPIGIDQDPFMRLTRDIAERFGFQKPAAIHKKLAPGLEGPKMSSSGNNAIWLSDDEAAVSSKVHKYAFSGGQPSIKEHREKGGNPDIDVSFLYLKYFFEEDDRKLAQVAQDYRDGSMLTGELKEYFIEKVNNYLKEHRRKREMVEKNIDEYMLRE</sequence>
<evidence type="ECO:0000256" key="4">
    <source>
        <dbReference type="ARBA" id="ARBA00022741"/>
    </source>
</evidence>
<dbReference type="NCBIfam" id="TIGR00233">
    <property type="entry name" value="trpS"/>
    <property type="match status" value="1"/>
</dbReference>
<evidence type="ECO:0000256" key="9">
    <source>
        <dbReference type="NCBIfam" id="TIGR00233"/>
    </source>
</evidence>
<dbReference type="Gene3D" id="1.10.240.10">
    <property type="entry name" value="Tyrosyl-Transfer RNA Synthetase"/>
    <property type="match status" value="1"/>
</dbReference>
<dbReference type="AlphaFoldDB" id="A0A848D6G4"/>
<feature type="coiled-coil region" evidence="11">
    <location>
        <begin position="353"/>
        <end position="380"/>
    </location>
</feature>
<dbReference type="GO" id="GO:0004830">
    <property type="term" value="F:tryptophan-tRNA ligase activity"/>
    <property type="evidence" value="ECO:0007669"/>
    <property type="project" value="UniProtKB-UniRule"/>
</dbReference>
<keyword evidence="11" id="KW-0175">Coiled coil</keyword>
<dbReference type="FunFam" id="1.10.240.10:FF:000007">
    <property type="entry name" value="Tryptophan--tRNA ligase"/>
    <property type="match status" value="1"/>
</dbReference>
<evidence type="ECO:0000256" key="1">
    <source>
        <dbReference type="ARBA" id="ARBA00005594"/>
    </source>
</evidence>
<reference evidence="12" key="1">
    <citation type="journal article" date="2020" name="MBio">
        <title>'Candidatus Ethanoperedens,' a Thermophilic Genus of Archaea Mediating the Anaerobic Oxidation of Ethane.</title>
        <authorList>
            <person name="Hahn C.J."/>
            <person name="Laso-Perez R."/>
            <person name="Vulcano F."/>
            <person name="Vaziourakis K.M."/>
            <person name="Stokke R."/>
            <person name="Steen I.H."/>
            <person name="Teske A."/>
            <person name="Boetius A."/>
            <person name="Liebeke M."/>
            <person name="Amann R."/>
            <person name="Knittel K."/>
            <person name="Wegener G."/>
        </authorList>
    </citation>
    <scope>NUCLEOTIDE SEQUENCE</scope>
    <source>
        <strain evidence="12">GoM-Arc1-LC-WB58</strain>
    </source>
</reference>
<dbReference type="EMBL" id="WNEG01000018">
    <property type="protein sequence ID" value="NMG82718.1"/>
    <property type="molecule type" value="Genomic_DNA"/>
</dbReference>
<evidence type="ECO:0000256" key="6">
    <source>
        <dbReference type="ARBA" id="ARBA00022917"/>
    </source>
</evidence>
<dbReference type="GO" id="GO:0005524">
    <property type="term" value="F:ATP binding"/>
    <property type="evidence" value="ECO:0007669"/>
    <property type="project" value="UniProtKB-KW"/>
</dbReference>
<evidence type="ECO:0000256" key="10">
    <source>
        <dbReference type="RuleBase" id="RU363036"/>
    </source>
</evidence>
<dbReference type="GO" id="GO:0005737">
    <property type="term" value="C:cytoplasm"/>
    <property type="evidence" value="ECO:0007669"/>
    <property type="project" value="UniProtKB-UniRule"/>
</dbReference>
<evidence type="ECO:0000256" key="3">
    <source>
        <dbReference type="ARBA" id="ARBA00022598"/>
    </source>
</evidence>
<evidence type="ECO:0000313" key="12">
    <source>
        <dbReference type="EMBL" id="NMG82718.1"/>
    </source>
</evidence>
<dbReference type="PRINTS" id="PR01039">
    <property type="entry name" value="TRNASYNTHTRP"/>
</dbReference>
<protein>
    <recommendedName>
        <fullName evidence="2 9">Tryptophan--tRNA ligase</fullName>
        <ecNumber evidence="2 9">6.1.1.2</ecNumber>
    </recommendedName>
</protein>
<keyword evidence="7 10" id="KW-0030">Aminoacyl-tRNA synthetase</keyword>
<comment type="caution">
    <text evidence="12">The sequence shown here is derived from an EMBL/GenBank/DDBJ whole genome shotgun (WGS) entry which is preliminary data.</text>
</comment>
<dbReference type="SUPFAM" id="SSF52374">
    <property type="entry name" value="Nucleotidylyl transferase"/>
    <property type="match status" value="1"/>
</dbReference>
<name>A0A848D6G4_9EURY</name>
<gene>
    <name evidence="12" type="primary">trpS</name>
    <name evidence="12" type="ORF">GIS02_00735</name>
</gene>
<dbReference type="InterPro" id="IPR002306">
    <property type="entry name" value="Trp-tRNA-ligase"/>
</dbReference>
<evidence type="ECO:0000256" key="8">
    <source>
        <dbReference type="ARBA" id="ARBA00049929"/>
    </source>
</evidence>
<keyword evidence="5 10" id="KW-0067">ATP-binding</keyword>
<dbReference type="Pfam" id="PF00579">
    <property type="entry name" value="tRNA-synt_1b"/>
    <property type="match status" value="1"/>
</dbReference>